<reference evidence="4" key="1">
    <citation type="submission" date="2021-01" db="EMBL/GenBank/DDBJ databases">
        <title>Genomic Encyclopedia of Type Strains, Phase IV (KMG-IV): sequencing the most valuable type-strain genomes for metagenomic binning, comparative biology and taxonomic classification.</title>
        <authorList>
            <person name="Goeker M."/>
        </authorList>
    </citation>
    <scope>NUCLEOTIDE SEQUENCE</scope>
    <source>
        <strain evidence="4">DSM 25523</strain>
    </source>
</reference>
<dbReference type="Gene3D" id="3.40.50.720">
    <property type="entry name" value="NAD(P)-binding Rossmann-like Domain"/>
    <property type="match status" value="1"/>
</dbReference>
<feature type="domain" description="Ketoreductase" evidence="3">
    <location>
        <begin position="6"/>
        <end position="186"/>
    </location>
</feature>
<dbReference type="Proteomes" id="UP000717624">
    <property type="component" value="Unassembled WGS sequence"/>
</dbReference>
<sequence length="247" mass="26300">MLLEGKIAWVTGASRGIGKAIAIELAAQGAELVLAARSEEHLAETAEQIRAKTGREPFLLGYDVADLSGIKQAFVHFQGKYKQLDILVNNAGVMEDALLPMVTQAQFQNTMNVNVQAAIFHMQYAARLMMRKKSGSIINISSIMGQVGNAGQVVYAASKAAVVGATRSASKELAPLNIRVNAVAPGFIETDLTNQLSSQKYAEKVNGIKMGRVGTAEEVAKVVLFLSSDWSSYVTGQVIGVDGGMIV</sequence>
<evidence type="ECO:0000313" key="4">
    <source>
        <dbReference type="EMBL" id="MBM7591483.1"/>
    </source>
</evidence>
<dbReference type="PANTHER" id="PTHR42760:SF133">
    <property type="entry name" value="3-OXOACYL-[ACYL-CARRIER-PROTEIN] REDUCTASE"/>
    <property type="match status" value="1"/>
</dbReference>
<comment type="caution">
    <text evidence="4">The sequence shown here is derived from an EMBL/GenBank/DDBJ whole genome shotgun (WGS) entry which is preliminary data.</text>
</comment>
<evidence type="ECO:0000256" key="1">
    <source>
        <dbReference type="ARBA" id="ARBA00006484"/>
    </source>
</evidence>
<gene>
    <name evidence="4" type="ORF">JOD01_003134</name>
</gene>
<dbReference type="PRINTS" id="PR00081">
    <property type="entry name" value="GDHRDH"/>
</dbReference>
<protein>
    <submittedName>
        <fullName evidence="4">3-oxoacyl-[acyl-carrier protein] reductase</fullName>
        <ecNumber evidence="4">1.1.1.100</ecNumber>
    </submittedName>
</protein>
<organism evidence="4 5">
    <name type="scientific">Brevibacillus fulvus</name>
    <dbReference type="NCBI Taxonomy" id="1125967"/>
    <lineage>
        <taxon>Bacteria</taxon>
        <taxon>Bacillati</taxon>
        <taxon>Bacillota</taxon>
        <taxon>Bacilli</taxon>
        <taxon>Bacillales</taxon>
        <taxon>Paenibacillaceae</taxon>
        <taxon>Brevibacillus</taxon>
    </lineage>
</organism>
<keyword evidence="5" id="KW-1185">Reference proteome</keyword>
<dbReference type="SMART" id="SM00822">
    <property type="entry name" value="PKS_KR"/>
    <property type="match status" value="1"/>
</dbReference>
<dbReference type="FunFam" id="3.40.50.720:FF:000084">
    <property type="entry name" value="Short-chain dehydrogenase reductase"/>
    <property type="match status" value="1"/>
</dbReference>
<dbReference type="InterPro" id="IPR057326">
    <property type="entry name" value="KR_dom"/>
</dbReference>
<dbReference type="EMBL" id="JAFBEB010000012">
    <property type="protein sequence ID" value="MBM7591483.1"/>
    <property type="molecule type" value="Genomic_DNA"/>
</dbReference>
<evidence type="ECO:0000256" key="2">
    <source>
        <dbReference type="ARBA" id="ARBA00023002"/>
    </source>
</evidence>
<dbReference type="GO" id="GO:0004316">
    <property type="term" value="F:3-oxoacyl-[acyl-carrier-protein] reductase (NADPH) activity"/>
    <property type="evidence" value="ECO:0007669"/>
    <property type="project" value="UniProtKB-EC"/>
</dbReference>
<name>A0A939BTG5_9BACL</name>
<dbReference type="SUPFAM" id="SSF51735">
    <property type="entry name" value="NAD(P)-binding Rossmann-fold domains"/>
    <property type="match status" value="1"/>
</dbReference>
<dbReference type="PRINTS" id="PR00080">
    <property type="entry name" value="SDRFAMILY"/>
</dbReference>
<dbReference type="GO" id="GO:0048038">
    <property type="term" value="F:quinone binding"/>
    <property type="evidence" value="ECO:0007669"/>
    <property type="project" value="TreeGrafter"/>
</dbReference>
<accession>A0A939BTG5</accession>
<dbReference type="InterPro" id="IPR002347">
    <property type="entry name" value="SDR_fam"/>
</dbReference>
<proteinExistence type="inferred from homology"/>
<evidence type="ECO:0000313" key="5">
    <source>
        <dbReference type="Proteomes" id="UP000717624"/>
    </source>
</evidence>
<evidence type="ECO:0000259" key="3">
    <source>
        <dbReference type="SMART" id="SM00822"/>
    </source>
</evidence>
<dbReference type="PANTHER" id="PTHR42760">
    <property type="entry name" value="SHORT-CHAIN DEHYDROGENASES/REDUCTASES FAMILY MEMBER"/>
    <property type="match status" value="1"/>
</dbReference>
<dbReference type="GO" id="GO:0008206">
    <property type="term" value="P:bile acid metabolic process"/>
    <property type="evidence" value="ECO:0007669"/>
    <property type="project" value="UniProtKB-ARBA"/>
</dbReference>
<dbReference type="Pfam" id="PF13561">
    <property type="entry name" value="adh_short_C2"/>
    <property type="match status" value="1"/>
</dbReference>
<dbReference type="NCBIfam" id="NF005559">
    <property type="entry name" value="PRK07231.1"/>
    <property type="match status" value="1"/>
</dbReference>
<dbReference type="GO" id="GO:0006633">
    <property type="term" value="P:fatty acid biosynthetic process"/>
    <property type="evidence" value="ECO:0007669"/>
    <property type="project" value="TreeGrafter"/>
</dbReference>
<comment type="similarity">
    <text evidence="1">Belongs to the short-chain dehydrogenases/reductases (SDR) family.</text>
</comment>
<keyword evidence="2 4" id="KW-0560">Oxidoreductase</keyword>
<dbReference type="InterPro" id="IPR036291">
    <property type="entry name" value="NAD(P)-bd_dom_sf"/>
</dbReference>
<dbReference type="EC" id="1.1.1.100" evidence="4"/>
<dbReference type="RefSeq" id="WP_239565486.1">
    <property type="nucleotide sequence ID" value="NZ_BAABIN010000019.1"/>
</dbReference>
<dbReference type="AlphaFoldDB" id="A0A939BTG5"/>